<dbReference type="OrthoDB" id="2559662at2759"/>
<keyword evidence="2" id="KW-0812">Transmembrane</keyword>
<evidence type="ECO:0000313" key="3">
    <source>
        <dbReference type="EMBL" id="KAF6756203.1"/>
    </source>
</evidence>
<evidence type="ECO:0000256" key="2">
    <source>
        <dbReference type="SAM" id="Phobius"/>
    </source>
</evidence>
<dbReference type="CDD" id="cd11296">
    <property type="entry name" value="O-FucT_like"/>
    <property type="match status" value="1"/>
</dbReference>
<organism evidence="3 4">
    <name type="scientific">Ephemerocybe angulata</name>
    <dbReference type="NCBI Taxonomy" id="980116"/>
    <lineage>
        <taxon>Eukaryota</taxon>
        <taxon>Fungi</taxon>
        <taxon>Dikarya</taxon>
        <taxon>Basidiomycota</taxon>
        <taxon>Agaricomycotina</taxon>
        <taxon>Agaricomycetes</taxon>
        <taxon>Agaricomycetidae</taxon>
        <taxon>Agaricales</taxon>
        <taxon>Agaricineae</taxon>
        <taxon>Psathyrellaceae</taxon>
        <taxon>Ephemerocybe</taxon>
    </lineage>
</organism>
<dbReference type="AlphaFoldDB" id="A0A8H6I2G9"/>
<dbReference type="Gene3D" id="3.40.50.11350">
    <property type="match status" value="1"/>
</dbReference>
<feature type="transmembrane region" description="Helical" evidence="2">
    <location>
        <begin position="73"/>
        <end position="93"/>
    </location>
</feature>
<evidence type="ECO:0000313" key="4">
    <source>
        <dbReference type="Proteomes" id="UP000521943"/>
    </source>
</evidence>
<evidence type="ECO:0000256" key="1">
    <source>
        <dbReference type="SAM" id="MobiDB-lite"/>
    </source>
</evidence>
<sequence>MLPGNGQCLNGTGKPQVPNLVNAIPTDDKRGSWEPLRSHSPESLYNVSPVCSHTHAGVSYICDRKPSLRRRTIQYSALLVAVPLALMTWATLWQGGFPQSYTDILKLEIDLPQHQWEDTQLTAEGKLVQVQHNGELKFVDWGRDAGEGYIRFPDHLWGQGFNSIFQEGILYAQLAHLANRSYIFEDYVWSQTTLPYTLRNAALRLSRTPLNALISRFMAGGDVSTSPYSKKPSHNSISARYYEYICPSTLSERYRVTLSANDAPHFADGLSQMAWWVNRVKEVGKGKRCVDIQESGIRGTVGAQGKRVFDNQFFGSKNRIGQLVPQLIKSPVLQRFSWSPLVVDVVERTTHALGTKSPETSIDSTGTRNTIQGLLAIDLTWGDCAKPSQLNRGFTGFNNADAMMDKFFDEEAVESSSPEGRAEVDGYHLKRCNPSTDQLVQRAREVSVDWSRASEHTPLTKVVLISDDLSAQHLELSSALEKEGFEILDADQRVRKGLGRIEDVAVAVDMALAARAEDFLGNGFSPLSGNVALLRMARGYEGEANRLV</sequence>
<keyword evidence="2" id="KW-1133">Transmembrane helix</keyword>
<keyword evidence="4" id="KW-1185">Reference proteome</keyword>
<gene>
    <name evidence="3" type="ORF">DFP72DRAFT_1008234</name>
</gene>
<dbReference type="EMBL" id="JACGCI010000027">
    <property type="protein sequence ID" value="KAF6756203.1"/>
    <property type="molecule type" value="Genomic_DNA"/>
</dbReference>
<name>A0A8H6I2G9_9AGAR</name>
<proteinExistence type="predicted"/>
<feature type="region of interest" description="Disordered" evidence="1">
    <location>
        <begin position="1"/>
        <end position="20"/>
    </location>
</feature>
<accession>A0A8H6I2G9</accession>
<dbReference type="Proteomes" id="UP000521943">
    <property type="component" value="Unassembled WGS sequence"/>
</dbReference>
<keyword evidence="2" id="KW-0472">Membrane</keyword>
<comment type="caution">
    <text evidence="3">The sequence shown here is derived from an EMBL/GenBank/DDBJ whole genome shotgun (WGS) entry which is preliminary data.</text>
</comment>
<protein>
    <submittedName>
        <fullName evidence="3">Uncharacterized protein</fullName>
    </submittedName>
</protein>
<reference evidence="3 4" key="1">
    <citation type="submission" date="2020-07" db="EMBL/GenBank/DDBJ databases">
        <title>Comparative genomics of pyrophilous fungi reveals a link between fire events and developmental genes.</title>
        <authorList>
            <consortium name="DOE Joint Genome Institute"/>
            <person name="Steindorff A.S."/>
            <person name="Carver A."/>
            <person name="Calhoun S."/>
            <person name="Stillman K."/>
            <person name="Liu H."/>
            <person name="Lipzen A."/>
            <person name="Pangilinan J."/>
            <person name="Labutti K."/>
            <person name="Bruns T.D."/>
            <person name="Grigoriev I.V."/>
        </authorList>
    </citation>
    <scope>NUCLEOTIDE SEQUENCE [LARGE SCALE GENOMIC DNA]</scope>
    <source>
        <strain evidence="3 4">CBS 144469</strain>
    </source>
</reference>